<name>A0A0F9NSH4_9ZZZZ</name>
<gene>
    <name evidence="1" type="ORF">LCGC14_1225350</name>
</gene>
<proteinExistence type="predicted"/>
<comment type="caution">
    <text evidence="1">The sequence shown here is derived from an EMBL/GenBank/DDBJ whole genome shotgun (WGS) entry which is preliminary data.</text>
</comment>
<dbReference type="EMBL" id="LAZR01006491">
    <property type="protein sequence ID" value="KKM91760.1"/>
    <property type="molecule type" value="Genomic_DNA"/>
</dbReference>
<accession>A0A0F9NSH4</accession>
<feature type="non-terminal residue" evidence="1">
    <location>
        <position position="1"/>
    </location>
</feature>
<dbReference type="AlphaFoldDB" id="A0A0F9NSH4"/>
<organism evidence="1">
    <name type="scientific">marine sediment metagenome</name>
    <dbReference type="NCBI Taxonomy" id="412755"/>
    <lineage>
        <taxon>unclassified sequences</taxon>
        <taxon>metagenomes</taxon>
        <taxon>ecological metagenomes</taxon>
    </lineage>
</organism>
<sequence length="54" mass="6258">WHKPILDINFTPSLSGRITRIQERKGILYDDDLEPILRGSFWAGPIPEPINKDK</sequence>
<reference evidence="1" key="1">
    <citation type="journal article" date="2015" name="Nature">
        <title>Complex archaea that bridge the gap between prokaryotes and eukaryotes.</title>
        <authorList>
            <person name="Spang A."/>
            <person name="Saw J.H."/>
            <person name="Jorgensen S.L."/>
            <person name="Zaremba-Niedzwiedzka K."/>
            <person name="Martijn J."/>
            <person name="Lind A.E."/>
            <person name="van Eijk R."/>
            <person name="Schleper C."/>
            <person name="Guy L."/>
            <person name="Ettema T.J."/>
        </authorList>
    </citation>
    <scope>NUCLEOTIDE SEQUENCE</scope>
</reference>
<protein>
    <submittedName>
        <fullName evidence="1">Uncharacterized protein</fullName>
    </submittedName>
</protein>
<evidence type="ECO:0000313" key="1">
    <source>
        <dbReference type="EMBL" id="KKM91760.1"/>
    </source>
</evidence>